<reference evidence="1" key="1">
    <citation type="submission" date="2021-02" db="EMBL/GenBank/DDBJ databases">
        <authorList>
            <person name="Dougan E. K."/>
            <person name="Rhodes N."/>
            <person name="Thang M."/>
            <person name="Chan C."/>
        </authorList>
    </citation>
    <scope>NUCLEOTIDE SEQUENCE</scope>
</reference>
<evidence type="ECO:0000313" key="1">
    <source>
        <dbReference type="EMBL" id="CAE7187700.1"/>
    </source>
</evidence>
<dbReference type="Proteomes" id="UP000601435">
    <property type="component" value="Unassembled WGS sequence"/>
</dbReference>
<organism evidence="1 2">
    <name type="scientific">Symbiodinium necroappetens</name>
    <dbReference type="NCBI Taxonomy" id="1628268"/>
    <lineage>
        <taxon>Eukaryota</taxon>
        <taxon>Sar</taxon>
        <taxon>Alveolata</taxon>
        <taxon>Dinophyceae</taxon>
        <taxon>Suessiales</taxon>
        <taxon>Symbiodiniaceae</taxon>
        <taxon>Symbiodinium</taxon>
    </lineage>
</organism>
<proteinExistence type="predicted"/>
<comment type="caution">
    <text evidence="1">The sequence shown here is derived from an EMBL/GenBank/DDBJ whole genome shotgun (WGS) entry which is preliminary data.</text>
</comment>
<accession>A0A812IU88</accession>
<protein>
    <submittedName>
        <fullName evidence="1">Dnah1 protein</fullName>
    </submittedName>
</protein>
<dbReference type="EMBL" id="CAJNJA010005298">
    <property type="protein sequence ID" value="CAE7187700.1"/>
    <property type="molecule type" value="Genomic_DNA"/>
</dbReference>
<name>A0A812IU88_9DINO</name>
<keyword evidence="2" id="KW-1185">Reference proteome</keyword>
<evidence type="ECO:0000313" key="2">
    <source>
        <dbReference type="Proteomes" id="UP000601435"/>
    </source>
</evidence>
<dbReference type="Pfam" id="PF13563">
    <property type="entry name" value="2_5_RNA_ligase2"/>
    <property type="match status" value="1"/>
</dbReference>
<gene>
    <name evidence="1" type="primary">Dnah1</name>
    <name evidence="1" type="ORF">SNEC2469_LOCUS975</name>
</gene>
<dbReference type="AlphaFoldDB" id="A0A812IU88"/>
<sequence length="169" mass="19010">MAHYELRIVLPGSSPVQEMLDALRAEPGREKLLPRGPAHVTLGEFWCDDTDATTKIAQLRALCANCGPMSLRISGCSRYWRRRTTAYYLPAELVSSDSHFLTTLRKSGLLDKCTETLHVSMGRQQEPPKLQDTEERCDFITLLKLDGKRTRNFLEAVDIPLDHGGDVLP</sequence>
<dbReference type="OrthoDB" id="409817at2759"/>